<dbReference type="InterPro" id="IPR004013">
    <property type="entry name" value="PHP_dom"/>
</dbReference>
<dbReference type="SMART" id="SM00481">
    <property type="entry name" value="POLIIIAc"/>
    <property type="match status" value="1"/>
</dbReference>
<evidence type="ECO:0000259" key="1">
    <source>
        <dbReference type="SMART" id="SM00481"/>
    </source>
</evidence>
<sequence length="529" mass="60398">MLESNLADLLKGKVKAMLGITGTEKLSSTSDDIWSTYFTLRREFPDWLEEFYEMAGMGAQIPRKLYLKLGINTRSKLVDLLRESEYRLYSGAGDSSGKDQLRRVLLMSRPINGKLILMAARYYAEKIKQAMLLCQSVTQFSEVGSLRREELWHDDLDFLVATQEPDRTTTWIKNLPFLYSGSKVRRRGRVKQLQLIHYSGVPIHFYIVSPAEYPFYLQFLTGPKEHNEELQARCPDYGSERFITKISEEREVYERAGVAYVEPPIRARGIEAGVPTGRLITREDIKGDLHLHSNWSDGLDGVLQMAEQGQSMGYQYMGVCDHSPLHASAGGISHDKLEEQIEFIRKCQNKVRIRLLAGCEVDIREDGSLDRPLSLLEKLDLVVASIHYPYSQDKETITKRIIRALDTGLVDILAHPTGKKSFGGPPSYHVDMEAVFKAAVRNETAVEINCFPDRDDLSAELASLARKMQVKLVINTDAHHRGQMDFMWLGVSTARRAGLTSNDVLNTRDFESFWVELKKRRLKRHHRLE</sequence>
<organism evidence="2 3">
    <name type="scientific">Calderihabitans maritimus</name>
    <dbReference type="NCBI Taxonomy" id="1246530"/>
    <lineage>
        <taxon>Bacteria</taxon>
        <taxon>Bacillati</taxon>
        <taxon>Bacillota</taxon>
        <taxon>Clostridia</taxon>
        <taxon>Neomoorellales</taxon>
        <taxon>Calderihabitantaceae</taxon>
        <taxon>Calderihabitans</taxon>
    </lineage>
</organism>
<keyword evidence="3" id="KW-1185">Reference proteome</keyword>
<dbReference type="Gene3D" id="3.20.20.140">
    <property type="entry name" value="Metal-dependent hydrolases"/>
    <property type="match status" value="1"/>
</dbReference>
<dbReference type="InterPro" id="IPR047967">
    <property type="entry name" value="PolX_PHP"/>
</dbReference>
<dbReference type="GO" id="GO:0005829">
    <property type="term" value="C:cytosol"/>
    <property type="evidence" value="ECO:0007669"/>
    <property type="project" value="TreeGrafter"/>
</dbReference>
<dbReference type="InterPro" id="IPR043519">
    <property type="entry name" value="NT_sf"/>
</dbReference>
<dbReference type="EMBL" id="BDGJ01000073">
    <property type="protein sequence ID" value="GAW92374.1"/>
    <property type="molecule type" value="Genomic_DNA"/>
</dbReference>
<protein>
    <submittedName>
        <fullName evidence="2">PHP domain-containing protein</fullName>
    </submittedName>
</protein>
<accession>A0A1Z5HS79</accession>
<proteinExistence type="predicted"/>
<dbReference type="Pfam" id="PF02811">
    <property type="entry name" value="PHP"/>
    <property type="match status" value="1"/>
</dbReference>
<dbReference type="SUPFAM" id="SSF81301">
    <property type="entry name" value="Nucleotidyltransferase"/>
    <property type="match status" value="1"/>
</dbReference>
<name>A0A1Z5HS79_9FIRM</name>
<comment type="caution">
    <text evidence="2">The sequence shown here is derived from an EMBL/GenBank/DDBJ whole genome shotgun (WGS) entry which is preliminary data.</text>
</comment>
<dbReference type="RefSeq" id="WP_088553748.1">
    <property type="nucleotide sequence ID" value="NZ_BDGJ01000073.1"/>
</dbReference>
<dbReference type="OrthoDB" id="9808747at2"/>
<reference evidence="3" key="1">
    <citation type="journal article" date="2017" name="Appl. Environ. Microbiol.">
        <title>Genomic analysis of Calderihabitans maritimus KKC1, a thermophilic hydrogenogenic carboxydotrophic bacterium isolated from marine sediment.</title>
        <authorList>
            <person name="Omae K."/>
            <person name="Yoneda Y."/>
            <person name="Fukuyama Y."/>
            <person name="Yoshida T."/>
            <person name="Sako Y."/>
        </authorList>
    </citation>
    <scope>NUCLEOTIDE SEQUENCE [LARGE SCALE GENOMIC DNA]</scope>
    <source>
        <strain evidence="3">KKC1</strain>
    </source>
</reference>
<dbReference type="Gene3D" id="3.30.460.10">
    <property type="entry name" value="Beta Polymerase, domain 2"/>
    <property type="match status" value="1"/>
</dbReference>
<dbReference type="Proteomes" id="UP000197032">
    <property type="component" value="Unassembled WGS sequence"/>
</dbReference>
<dbReference type="InterPro" id="IPR050243">
    <property type="entry name" value="PHP_phosphatase"/>
</dbReference>
<evidence type="ECO:0000313" key="2">
    <source>
        <dbReference type="EMBL" id="GAW92374.1"/>
    </source>
</evidence>
<dbReference type="PANTHER" id="PTHR36928">
    <property type="entry name" value="PHOSPHATASE YCDX-RELATED"/>
    <property type="match status" value="1"/>
</dbReference>
<dbReference type="GO" id="GO:0008270">
    <property type="term" value="F:zinc ion binding"/>
    <property type="evidence" value="ECO:0007669"/>
    <property type="project" value="TreeGrafter"/>
</dbReference>
<dbReference type="InterPro" id="IPR016195">
    <property type="entry name" value="Pol/histidinol_Pase-like"/>
</dbReference>
<dbReference type="PANTHER" id="PTHR36928:SF1">
    <property type="entry name" value="PHOSPHATASE YCDX-RELATED"/>
    <property type="match status" value="1"/>
</dbReference>
<dbReference type="InterPro" id="IPR003141">
    <property type="entry name" value="Pol/His_phosphatase_N"/>
</dbReference>
<dbReference type="AlphaFoldDB" id="A0A1Z5HS79"/>
<feature type="domain" description="Polymerase/histidinol phosphatase N-terminal" evidence="1">
    <location>
        <begin position="287"/>
        <end position="365"/>
    </location>
</feature>
<dbReference type="CDD" id="cd07436">
    <property type="entry name" value="PHP_PolX"/>
    <property type="match status" value="1"/>
</dbReference>
<dbReference type="GO" id="GO:0042578">
    <property type="term" value="F:phosphoric ester hydrolase activity"/>
    <property type="evidence" value="ECO:0007669"/>
    <property type="project" value="TreeGrafter"/>
</dbReference>
<dbReference type="SUPFAM" id="SSF89550">
    <property type="entry name" value="PHP domain-like"/>
    <property type="match status" value="1"/>
</dbReference>
<evidence type="ECO:0000313" key="3">
    <source>
        <dbReference type="Proteomes" id="UP000197032"/>
    </source>
</evidence>
<gene>
    <name evidence="2" type="ORF">KKC1_15290</name>
</gene>